<organism evidence="2 3">
    <name type="scientific">Flavonifractor plautii ATCC 29863</name>
    <dbReference type="NCBI Taxonomy" id="411475"/>
    <lineage>
        <taxon>Bacteria</taxon>
        <taxon>Bacillati</taxon>
        <taxon>Bacillota</taxon>
        <taxon>Clostridia</taxon>
        <taxon>Eubacteriales</taxon>
        <taxon>Oscillospiraceae</taxon>
        <taxon>Flavonifractor</taxon>
    </lineage>
</organism>
<gene>
    <name evidence="2" type="ORF">HMPREF0372_01048</name>
</gene>
<name>G9YNH6_FLAPL</name>
<dbReference type="AlphaFoldDB" id="G9YNH6"/>
<dbReference type="Proteomes" id="UP000004459">
    <property type="component" value="Unassembled WGS sequence"/>
</dbReference>
<reference evidence="2 3" key="1">
    <citation type="submission" date="2011-08" db="EMBL/GenBank/DDBJ databases">
        <authorList>
            <person name="Weinstock G."/>
            <person name="Sodergren E."/>
            <person name="Clifton S."/>
            <person name="Fulton L."/>
            <person name="Fulton B."/>
            <person name="Courtney L."/>
            <person name="Fronick C."/>
            <person name="Harrison M."/>
            <person name="Strong C."/>
            <person name="Farmer C."/>
            <person name="Delahaunty K."/>
            <person name="Markovic C."/>
            <person name="Hall O."/>
            <person name="Minx P."/>
            <person name="Tomlinson C."/>
            <person name="Mitreva M."/>
            <person name="Hou S."/>
            <person name="Chen J."/>
            <person name="Wollam A."/>
            <person name="Pepin K.H."/>
            <person name="Johnson M."/>
            <person name="Bhonagiri V."/>
            <person name="Zhang X."/>
            <person name="Suruliraj S."/>
            <person name="Warren W."/>
            <person name="Chinwalla A."/>
            <person name="Mardis E.R."/>
            <person name="Wilson R.K."/>
        </authorList>
    </citation>
    <scope>NUCLEOTIDE SEQUENCE [LARGE SCALE GENOMIC DNA]</scope>
    <source>
        <strain evidence="2 3">ATCC 29863</strain>
    </source>
</reference>
<comment type="caution">
    <text evidence="2">The sequence shown here is derived from an EMBL/GenBank/DDBJ whole genome shotgun (WGS) entry which is preliminary data.</text>
</comment>
<evidence type="ECO:0000313" key="2">
    <source>
        <dbReference type="EMBL" id="EHM53434.1"/>
    </source>
</evidence>
<sequence length="42" mass="4712">MVQSLKTNQYQMQDRSRGGFKNDRERPAPKLDCAVAASSLTL</sequence>
<proteinExistence type="predicted"/>
<evidence type="ECO:0000256" key="1">
    <source>
        <dbReference type="SAM" id="MobiDB-lite"/>
    </source>
</evidence>
<feature type="compositionally biased region" description="Basic and acidic residues" evidence="1">
    <location>
        <begin position="14"/>
        <end position="29"/>
    </location>
</feature>
<protein>
    <submittedName>
        <fullName evidence="2">Uncharacterized protein</fullName>
    </submittedName>
</protein>
<feature type="compositionally biased region" description="Polar residues" evidence="1">
    <location>
        <begin position="1"/>
        <end position="13"/>
    </location>
</feature>
<accession>G9YNH6</accession>
<feature type="region of interest" description="Disordered" evidence="1">
    <location>
        <begin position="1"/>
        <end position="42"/>
    </location>
</feature>
<dbReference type="HOGENOM" id="CLU_3251887_0_0_9"/>
<dbReference type="EMBL" id="AGCK01000068">
    <property type="protein sequence ID" value="EHM53434.1"/>
    <property type="molecule type" value="Genomic_DNA"/>
</dbReference>
<evidence type="ECO:0000313" key="3">
    <source>
        <dbReference type="Proteomes" id="UP000004459"/>
    </source>
</evidence>